<dbReference type="FunFam" id="3.40.50.300:FF:000366">
    <property type="entry name" value="GTPase, IMAP family member 2"/>
    <property type="match status" value="1"/>
</dbReference>
<dbReference type="InterPro" id="IPR027417">
    <property type="entry name" value="P-loop_NTPase"/>
</dbReference>
<evidence type="ECO:0000259" key="9">
    <source>
        <dbReference type="PROSITE" id="PS50217"/>
    </source>
</evidence>
<evidence type="ECO:0000256" key="3">
    <source>
        <dbReference type="ARBA" id="ARBA00023015"/>
    </source>
</evidence>
<protein>
    <submittedName>
        <fullName evidence="12">GTPase IMAP family member 3-like</fullName>
    </submittedName>
</protein>
<name>A0A6I9Z4T0_9SAUR</name>
<feature type="region of interest" description="Disordered" evidence="8">
    <location>
        <begin position="230"/>
        <end position="263"/>
    </location>
</feature>
<evidence type="ECO:0000256" key="2">
    <source>
        <dbReference type="ARBA" id="ARBA00022741"/>
    </source>
</evidence>
<dbReference type="KEGG" id="tsr:106557071"/>
<dbReference type="OrthoDB" id="5974330at2759"/>
<evidence type="ECO:0000256" key="4">
    <source>
        <dbReference type="ARBA" id="ARBA00023125"/>
    </source>
</evidence>
<dbReference type="PROSITE" id="PS50217">
    <property type="entry name" value="BZIP"/>
    <property type="match status" value="1"/>
</dbReference>
<dbReference type="SUPFAM" id="SSF47454">
    <property type="entry name" value="A DNA-binding domain in eukaryotic transcription factors"/>
    <property type="match status" value="1"/>
</dbReference>
<dbReference type="SUPFAM" id="SSF52540">
    <property type="entry name" value="P-loop containing nucleoside triphosphate hydrolases"/>
    <property type="match status" value="1"/>
</dbReference>
<reference evidence="12" key="1">
    <citation type="submission" date="2025-08" db="UniProtKB">
        <authorList>
            <consortium name="RefSeq"/>
        </authorList>
    </citation>
    <scope>IDENTIFICATION</scope>
    <source>
        <tissue evidence="12">Skeletal muscle</tissue>
    </source>
</reference>
<gene>
    <name evidence="12" type="primary">LOC106557071</name>
</gene>
<feature type="compositionally biased region" description="Gly residues" evidence="8">
    <location>
        <begin position="238"/>
        <end position="261"/>
    </location>
</feature>
<dbReference type="Gene3D" id="3.40.50.300">
    <property type="entry name" value="P-loop containing nucleotide triphosphate hydrolases"/>
    <property type="match status" value="1"/>
</dbReference>
<keyword evidence="4" id="KW-0238">DNA-binding</keyword>
<evidence type="ECO:0000256" key="1">
    <source>
        <dbReference type="ARBA" id="ARBA00008535"/>
    </source>
</evidence>
<dbReference type="InterPro" id="IPR004827">
    <property type="entry name" value="bZIP"/>
</dbReference>
<dbReference type="CDD" id="cd01852">
    <property type="entry name" value="AIG1"/>
    <property type="match status" value="1"/>
</dbReference>
<evidence type="ECO:0000256" key="7">
    <source>
        <dbReference type="SAM" id="Coils"/>
    </source>
</evidence>
<dbReference type="InterPro" id="IPR046347">
    <property type="entry name" value="bZIP_sf"/>
</dbReference>
<dbReference type="GeneID" id="106557071"/>
<comment type="similarity">
    <text evidence="1">Belongs to the TRAFAC class TrmE-Era-EngA-EngB-Septin-like GTPase superfamily. AIG1/Toc34/Toc159-like paraseptin GTPase family. IAN subfamily.</text>
</comment>
<dbReference type="RefSeq" id="XP_013931662.1">
    <property type="nucleotide sequence ID" value="XM_014076187.1"/>
</dbReference>
<dbReference type="AlphaFoldDB" id="A0A6I9Z4T0"/>
<sequence>MSAGDDAEVRLILVGKSGGGKSATGNTILGGKVFKSILSAKITTLRCQRGQGNWQGKTIYVVDTPAMFDSDDYSEGVRREVMSCIEFSQPGPHALILVTQVGRFTAEDAAAAKCIRDIFGTESSKHMIVLFTCMEDLGGDPLKEYVRNSDNKNLRDVIQQCRNRFYGFNNKAMGSERDNQVSELMDIVQRTVSENGGGYYTNQLYLEPILTDGIVKAFLAENKKARKMAENALNSSSGGSGGGGGGLHHQHHGGNGGGGGLHFDDRFSDEQLVTMSVRELNRQLRGVSKEEVIRLKQKRRTLKNRGYAQSCRFKRVQQRHVLESEKNQLLQQVEHLKQEISRLVRERDAYKEKYEKLVSSGFRENGSSSDNPSSPEFFM</sequence>
<dbReference type="SUPFAM" id="SSF57959">
    <property type="entry name" value="Leucine zipper domain"/>
    <property type="match status" value="1"/>
</dbReference>
<dbReference type="InterPro" id="IPR008917">
    <property type="entry name" value="TF_DNA-bd_sf"/>
</dbReference>
<keyword evidence="5" id="KW-0342">GTP-binding</keyword>
<dbReference type="InterPro" id="IPR004826">
    <property type="entry name" value="bZIP_Maf"/>
</dbReference>
<feature type="domain" description="BZIP" evidence="9">
    <location>
        <begin position="294"/>
        <end position="357"/>
    </location>
</feature>
<dbReference type="PROSITE" id="PS51720">
    <property type="entry name" value="G_AIG1"/>
    <property type="match status" value="1"/>
</dbReference>
<dbReference type="GO" id="GO:0005525">
    <property type="term" value="F:GTP binding"/>
    <property type="evidence" value="ECO:0007669"/>
    <property type="project" value="UniProtKB-KW"/>
</dbReference>
<evidence type="ECO:0000256" key="8">
    <source>
        <dbReference type="SAM" id="MobiDB-lite"/>
    </source>
</evidence>
<feature type="coiled-coil region" evidence="7">
    <location>
        <begin position="319"/>
        <end position="360"/>
    </location>
</feature>
<dbReference type="Gene3D" id="1.20.5.170">
    <property type="match status" value="1"/>
</dbReference>
<dbReference type="Proteomes" id="UP000504617">
    <property type="component" value="Unplaced"/>
</dbReference>
<evidence type="ECO:0000256" key="5">
    <source>
        <dbReference type="ARBA" id="ARBA00023134"/>
    </source>
</evidence>
<dbReference type="PANTHER" id="PTHR10903:SF73">
    <property type="entry name" value="GTPASE IMAP FAMILY MEMBER 8"/>
    <property type="match status" value="1"/>
</dbReference>
<dbReference type="Pfam" id="PF04548">
    <property type="entry name" value="AIG1"/>
    <property type="match status" value="1"/>
</dbReference>
<dbReference type="CDD" id="cd14718">
    <property type="entry name" value="bZIP_Maf_large"/>
    <property type="match status" value="1"/>
</dbReference>
<feature type="domain" description="AIG1-type G" evidence="10">
    <location>
        <begin position="6"/>
        <end position="209"/>
    </location>
</feature>
<dbReference type="SMART" id="SM00338">
    <property type="entry name" value="BRLZ"/>
    <property type="match status" value="1"/>
</dbReference>
<evidence type="ECO:0000313" key="11">
    <source>
        <dbReference type="Proteomes" id="UP000504617"/>
    </source>
</evidence>
<evidence type="ECO:0000256" key="6">
    <source>
        <dbReference type="ARBA" id="ARBA00023163"/>
    </source>
</evidence>
<dbReference type="GO" id="GO:0003700">
    <property type="term" value="F:DNA-binding transcription factor activity"/>
    <property type="evidence" value="ECO:0007669"/>
    <property type="project" value="InterPro"/>
</dbReference>
<keyword evidence="3" id="KW-0805">Transcription regulation</keyword>
<keyword evidence="11" id="KW-1185">Reference proteome</keyword>
<keyword evidence="2" id="KW-0547">Nucleotide-binding</keyword>
<dbReference type="InterPro" id="IPR006703">
    <property type="entry name" value="G_AIG1"/>
</dbReference>
<feature type="compositionally biased region" description="Polar residues" evidence="8">
    <location>
        <begin position="365"/>
        <end position="379"/>
    </location>
</feature>
<dbReference type="GO" id="GO:0003677">
    <property type="term" value="F:DNA binding"/>
    <property type="evidence" value="ECO:0007669"/>
    <property type="project" value="UniProtKB-KW"/>
</dbReference>
<proteinExistence type="inferred from homology"/>
<dbReference type="PANTHER" id="PTHR10903">
    <property type="entry name" value="GTPASE, IMAP FAMILY MEMBER-RELATED"/>
    <property type="match status" value="1"/>
</dbReference>
<evidence type="ECO:0000259" key="10">
    <source>
        <dbReference type="PROSITE" id="PS51720"/>
    </source>
</evidence>
<accession>A0A6I9Z4T0</accession>
<keyword evidence="6" id="KW-0804">Transcription</keyword>
<organism evidence="11 12">
    <name type="scientific">Thamnophis sirtalis</name>
    <dbReference type="NCBI Taxonomy" id="35019"/>
    <lineage>
        <taxon>Eukaryota</taxon>
        <taxon>Metazoa</taxon>
        <taxon>Chordata</taxon>
        <taxon>Craniata</taxon>
        <taxon>Vertebrata</taxon>
        <taxon>Euteleostomi</taxon>
        <taxon>Lepidosauria</taxon>
        <taxon>Squamata</taxon>
        <taxon>Bifurcata</taxon>
        <taxon>Unidentata</taxon>
        <taxon>Episquamata</taxon>
        <taxon>Toxicofera</taxon>
        <taxon>Serpentes</taxon>
        <taxon>Colubroidea</taxon>
        <taxon>Colubridae</taxon>
        <taxon>Natricinae</taxon>
        <taxon>Thamnophis</taxon>
    </lineage>
</organism>
<dbReference type="InterPro" id="IPR045058">
    <property type="entry name" value="GIMA/IAN/Toc"/>
</dbReference>
<feature type="region of interest" description="Disordered" evidence="8">
    <location>
        <begin position="360"/>
        <end position="379"/>
    </location>
</feature>
<keyword evidence="7" id="KW-0175">Coiled coil</keyword>
<evidence type="ECO:0000313" key="12">
    <source>
        <dbReference type="RefSeq" id="XP_013931662.1"/>
    </source>
</evidence>
<dbReference type="Pfam" id="PF03131">
    <property type="entry name" value="bZIP_Maf"/>
    <property type="match status" value="1"/>
</dbReference>
<dbReference type="FunFam" id="1.20.5.170:FF:000016">
    <property type="entry name" value="MAF bZIP transcription factor"/>
    <property type="match status" value="1"/>
</dbReference>